<name>A0A1G2MGE9_9BACT</name>
<organism evidence="1 2">
    <name type="scientific">Candidatus Taylorbacteria bacterium RIFCSPHIGHO2_02_FULL_43_32b</name>
    <dbReference type="NCBI Taxonomy" id="1802306"/>
    <lineage>
        <taxon>Bacteria</taxon>
        <taxon>Candidatus Tayloriibacteriota</taxon>
    </lineage>
</organism>
<sequence>MVREQIRERWSDELADEFDPYTDAMPAVSWMAYGYRIRKGEKALKSVTFVEVKDEKGEVVRKIRRVVNLFHHCQVLKLA</sequence>
<dbReference type="EMBL" id="MHRK01000059">
    <property type="protein sequence ID" value="OHA22111.1"/>
    <property type="molecule type" value="Genomic_DNA"/>
</dbReference>
<evidence type="ECO:0000313" key="2">
    <source>
        <dbReference type="Proteomes" id="UP000177130"/>
    </source>
</evidence>
<proteinExistence type="predicted"/>
<reference evidence="1 2" key="1">
    <citation type="journal article" date="2016" name="Nat. Commun.">
        <title>Thousands of microbial genomes shed light on interconnected biogeochemical processes in an aquifer system.</title>
        <authorList>
            <person name="Anantharaman K."/>
            <person name="Brown C.T."/>
            <person name="Hug L.A."/>
            <person name="Sharon I."/>
            <person name="Castelle C.J."/>
            <person name="Probst A.J."/>
            <person name="Thomas B.C."/>
            <person name="Singh A."/>
            <person name="Wilkins M.J."/>
            <person name="Karaoz U."/>
            <person name="Brodie E.L."/>
            <person name="Williams K.H."/>
            <person name="Hubbard S.S."/>
            <person name="Banfield J.F."/>
        </authorList>
    </citation>
    <scope>NUCLEOTIDE SEQUENCE [LARGE SCALE GENOMIC DNA]</scope>
</reference>
<comment type="caution">
    <text evidence="1">The sequence shown here is derived from an EMBL/GenBank/DDBJ whole genome shotgun (WGS) entry which is preliminary data.</text>
</comment>
<dbReference type="AlphaFoldDB" id="A0A1G2MGE9"/>
<protein>
    <submittedName>
        <fullName evidence="1">Uncharacterized protein</fullName>
    </submittedName>
</protein>
<accession>A0A1G2MGE9</accession>
<gene>
    <name evidence="1" type="ORF">A3C72_01450</name>
</gene>
<evidence type="ECO:0000313" key="1">
    <source>
        <dbReference type="EMBL" id="OHA22111.1"/>
    </source>
</evidence>
<dbReference type="Proteomes" id="UP000177130">
    <property type="component" value="Unassembled WGS sequence"/>
</dbReference>